<comment type="subunit">
    <text evidence="7">Component of the exocyst complex.</text>
</comment>
<dbReference type="SUPFAM" id="SSF81296">
    <property type="entry name" value="E set domains"/>
    <property type="match status" value="1"/>
</dbReference>
<dbReference type="InterPro" id="IPR039481">
    <property type="entry name" value="EXOC2/Sec5_N_dom"/>
</dbReference>
<keyword evidence="4 7" id="KW-0813">Transport</keyword>
<dbReference type="PANTHER" id="PTHR13043">
    <property type="entry name" value="EXOCYST COMPLEX COMPONENT SEC5"/>
    <property type="match status" value="1"/>
</dbReference>
<reference evidence="11" key="1">
    <citation type="submission" date="2020-11" db="EMBL/GenBank/DDBJ databases">
        <authorList>
            <person name="Tran Van P."/>
        </authorList>
    </citation>
    <scope>NUCLEOTIDE SEQUENCE</scope>
</reference>
<evidence type="ECO:0000256" key="2">
    <source>
        <dbReference type="ARBA" id="ARBA00010578"/>
    </source>
</evidence>
<dbReference type="FunFam" id="2.60.40.10:FF:000196">
    <property type="entry name" value="Exocyst complex component 2"/>
    <property type="match status" value="1"/>
</dbReference>
<dbReference type="InterPro" id="IPR013783">
    <property type="entry name" value="Ig-like_fold"/>
</dbReference>
<evidence type="ECO:0000256" key="3">
    <source>
        <dbReference type="ARBA" id="ARBA00017526"/>
    </source>
</evidence>
<feature type="domain" description="IPT/TIG" evidence="9">
    <location>
        <begin position="5"/>
        <end position="86"/>
    </location>
</feature>
<dbReference type="InterPro" id="IPR029175">
    <property type="entry name" value="EXOC2/Sec5"/>
</dbReference>
<keyword evidence="5 7" id="KW-0268">Exocytosis</keyword>
<evidence type="ECO:0000259" key="10">
    <source>
        <dbReference type="Pfam" id="PF15469"/>
    </source>
</evidence>
<protein>
    <recommendedName>
        <fullName evidence="3 7">Exocyst complex component 2</fullName>
    </recommendedName>
</protein>
<dbReference type="InterPro" id="IPR014756">
    <property type="entry name" value="Ig_E-set"/>
</dbReference>
<feature type="domain" description="Exocyst complex component EXOC2/Sec5 N-terminal" evidence="10">
    <location>
        <begin position="127"/>
        <end position="312"/>
    </location>
</feature>
<evidence type="ECO:0000256" key="4">
    <source>
        <dbReference type="ARBA" id="ARBA00022448"/>
    </source>
</evidence>
<evidence type="ECO:0000256" key="7">
    <source>
        <dbReference type="RuleBase" id="RU365069"/>
    </source>
</evidence>
<feature type="region of interest" description="Disordered" evidence="8">
    <location>
        <begin position="388"/>
        <end position="413"/>
    </location>
</feature>
<dbReference type="GO" id="GO:0048468">
    <property type="term" value="P:cell development"/>
    <property type="evidence" value="ECO:0007669"/>
    <property type="project" value="UniProtKB-ARBA"/>
</dbReference>
<dbReference type="GO" id="GO:0006893">
    <property type="term" value="P:Golgi to plasma membrane transport"/>
    <property type="evidence" value="ECO:0007669"/>
    <property type="project" value="UniProtKB-UniRule"/>
</dbReference>
<dbReference type="Pfam" id="PF15469">
    <property type="entry name" value="Sec5"/>
    <property type="match status" value="2"/>
</dbReference>
<dbReference type="GO" id="GO:0000145">
    <property type="term" value="C:exocyst"/>
    <property type="evidence" value="ECO:0007669"/>
    <property type="project" value="UniProtKB-UniRule"/>
</dbReference>
<accession>A0A7R9K073</accession>
<name>A0A7R9K073_TIMGE</name>
<dbReference type="Gene3D" id="2.60.40.10">
    <property type="entry name" value="Immunoglobulins"/>
    <property type="match status" value="1"/>
</dbReference>
<comment type="similarity">
    <text evidence="2 7">Belongs to the SEC5 family.</text>
</comment>
<dbReference type="GO" id="GO:0015031">
    <property type="term" value="P:protein transport"/>
    <property type="evidence" value="ECO:0007669"/>
    <property type="project" value="UniProtKB-KW"/>
</dbReference>
<dbReference type="GO" id="GO:0048731">
    <property type="term" value="P:system development"/>
    <property type="evidence" value="ECO:0007669"/>
    <property type="project" value="UniProtKB-ARBA"/>
</dbReference>
<dbReference type="GO" id="GO:0006887">
    <property type="term" value="P:exocytosis"/>
    <property type="evidence" value="ECO:0007669"/>
    <property type="project" value="UniProtKB-KW"/>
</dbReference>
<comment type="function">
    <text evidence="1 7">Component of the exocyst complex involved in the docking of exocytic vesicles with fusion sites on the plasma membrane.</text>
</comment>
<dbReference type="Pfam" id="PF01833">
    <property type="entry name" value="TIG"/>
    <property type="match status" value="1"/>
</dbReference>
<evidence type="ECO:0000256" key="6">
    <source>
        <dbReference type="ARBA" id="ARBA00022927"/>
    </source>
</evidence>
<dbReference type="PANTHER" id="PTHR13043:SF1">
    <property type="entry name" value="EXOCYST COMPLEX COMPONENT 2"/>
    <property type="match status" value="1"/>
</dbReference>
<feature type="compositionally biased region" description="Polar residues" evidence="8">
    <location>
        <begin position="394"/>
        <end position="405"/>
    </location>
</feature>
<evidence type="ECO:0000256" key="8">
    <source>
        <dbReference type="SAM" id="MobiDB-lite"/>
    </source>
</evidence>
<evidence type="ECO:0000256" key="1">
    <source>
        <dbReference type="ARBA" id="ARBA00002660"/>
    </source>
</evidence>
<keyword evidence="6 7" id="KW-0653">Protein transport</keyword>
<evidence type="ECO:0000313" key="11">
    <source>
        <dbReference type="EMBL" id="CAD7596514.1"/>
    </source>
</evidence>
<feature type="domain" description="Exocyst complex component EXOC2/Sec5 N-terminal" evidence="10">
    <location>
        <begin position="345"/>
        <end position="895"/>
    </location>
</feature>
<evidence type="ECO:0000259" key="9">
    <source>
        <dbReference type="Pfam" id="PF01833"/>
    </source>
</evidence>
<dbReference type="InterPro" id="IPR002909">
    <property type="entry name" value="IPT_dom"/>
</dbReference>
<evidence type="ECO:0000256" key="5">
    <source>
        <dbReference type="ARBA" id="ARBA00022483"/>
    </source>
</evidence>
<dbReference type="EMBL" id="OE841623">
    <property type="protein sequence ID" value="CAD7596514.1"/>
    <property type="molecule type" value="Genomic_DNA"/>
</dbReference>
<sequence>MGPPPVVTGISPKEGPPGTRVTVRGEFLGTGPTDLVGLTICGCDCLLSAEWKSKNKIIARSGPGKGRGDILVSTRSGGKGTSTVQFRGYHETIGPMKESAVWVEEAPLQTLVWGRRSLSPAGYQQDDPLGLSVEGSNKKFPEDELHELFPEGSGDLTSEQFAAGWFLLEHHHGTMFDDLKAGLAYLRRKVEAQKEGQLSFLKANVGSVMEQLDTLTILKDKFESDVKEHGSDPTAKVEKAIQVSMLEANKLFEEVLARRDRADATRNALGVLQRFKFLFSLPVSIERNIRKGDYDVVINDYARAKNLFGKTDVPVSISLGLPQGASEAGNCPGRLALRGATPPINLVNLEASGDPAWDAMSCHSAFITQRLNTCKEEHIAIETANGDELAGKTPRSTPQSNNKFGSKTPVGQDWQSSVPQRVLFVEELSEITTNMFPDLWKLGQAYFSGELHVKVEPEKQTHFKRMVLAPIELLSGLLRAAILPHTLDRMSPLRTSYGMWPPQGLEGVGPWLPHCLRYIRSTYTSLIRLDLPNEPLAIIASLIFDLRLHCMSTLFQQAAEHIKCLHKKETWHIEFDTKHSGITQLPSEFENKVQEVVQMVKESVLLGGHRESPLLDNANAQRELNALIQGLLLSFTQALDTLAFSNDGMQNESSAVSQLIGSPAIYRGNEKEGSGPGWEQRLLTTLSNSQYTAKVVLPRLSEVFSRHDYPPLTLPVATATSALSALDRQILEVYLEQKSDPLVGTIEPSMYLGRFDWDTTRRPTDVQPYVKEIITNMIGVHAEVCFSTKCHCFVHHVNPNLVSRVLSQIVETVAEELSRLMSCVTRFSIQGNQQARVDIRAVQETVSLYTTPTAQTFFSDALEAIPPLSESADMELVEDLLAKFRVRMRLQLMCFGDMKIVSGGQGI</sequence>
<gene>
    <name evidence="11" type="ORF">TGEB3V08_LOCUS6435</name>
</gene>
<organism evidence="11">
    <name type="scientific">Timema genevievae</name>
    <name type="common">Walking stick</name>
    <dbReference type="NCBI Taxonomy" id="629358"/>
    <lineage>
        <taxon>Eukaryota</taxon>
        <taxon>Metazoa</taxon>
        <taxon>Ecdysozoa</taxon>
        <taxon>Arthropoda</taxon>
        <taxon>Hexapoda</taxon>
        <taxon>Insecta</taxon>
        <taxon>Pterygota</taxon>
        <taxon>Neoptera</taxon>
        <taxon>Polyneoptera</taxon>
        <taxon>Phasmatodea</taxon>
        <taxon>Timematodea</taxon>
        <taxon>Timematoidea</taxon>
        <taxon>Timematidae</taxon>
        <taxon>Timema</taxon>
    </lineage>
</organism>
<proteinExistence type="inferred from homology"/>
<dbReference type="CDD" id="cd00603">
    <property type="entry name" value="IPT_PCSR"/>
    <property type="match status" value="1"/>
</dbReference>
<dbReference type="AlphaFoldDB" id="A0A7R9K073"/>